<dbReference type="OrthoDB" id="5412at2"/>
<evidence type="ECO:0000313" key="2">
    <source>
        <dbReference type="Proteomes" id="UP000055060"/>
    </source>
</evidence>
<name>A0A0S7BFZ9_9CHLR</name>
<dbReference type="Proteomes" id="UP000055060">
    <property type="component" value="Unassembled WGS sequence"/>
</dbReference>
<reference evidence="1" key="1">
    <citation type="submission" date="2015-07" db="EMBL/GenBank/DDBJ databases">
        <title>Draft Genome Sequences of Anaerolinea thermolimosa IMO-1, Bellilinea caldifistulae GOMI-1, Leptolinea tardivitalis YMTK-2, Levilinea saccharolytica KIBI-1,Longilinea arvoryzae KOME-1, Previously Described as Members of the Anaerolineaceae (Chloroflexi).</title>
        <authorList>
            <person name="Sekiguchi Y."/>
            <person name="Ohashi A."/>
            <person name="Matsuura N."/>
            <person name="Tourlousse M.D."/>
        </authorList>
    </citation>
    <scope>NUCLEOTIDE SEQUENCE [LARGE SCALE GENOMIC DNA]</scope>
    <source>
        <strain evidence="1">KOME-1</strain>
    </source>
</reference>
<proteinExistence type="predicted"/>
<dbReference type="EMBL" id="DF967972">
    <property type="protein sequence ID" value="GAP12705.1"/>
    <property type="molecule type" value="Genomic_DNA"/>
</dbReference>
<protein>
    <submittedName>
        <fullName evidence="1">Uncharacterized protein</fullName>
    </submittedName>
</protein>
<dbReference type="STRING" id="360412.LARV_00441"/>
<accession>A0A0S7BFZ9</accession>
<keyword evidence="2" id="KW-1185">Reference proteome</keyword>
<gene>
    <name evidence="1" type="ORF">LARV_00441</name>
</gene>
<evidence type="ECO:0000313" key="1">
    <source>
        <dbReference type="EMBL" id="GAP12705.1"/>
    </source>
</evidence>
<organism evidence="1">
    <name type="scientific">Longilinea arvoryzae</name>
    <dbReference type="NCBI Taxonomy" id="360412"/>
    <lineage>
        <taxon>Bacteria</taxon>
        <taxon>Bacillati</taxon>
        <taxon>Chloroflexota</taxon>
        <taxon>Anaerolineae</taxon>
        <taxon>Anaerolineales</taxon>
        <taxon>Anaerolineaceae</taxon>
        <taxon>Longilinea</taxon>
    </lineage>
</organism>
<dbReference type="AlphaFoldDB" id="A0A0S7BFZ9"/>
<dbReference type="RefSeq" id="WP_075072111.1">
    <property type="nucleotide sequence ID" value="NZ_DF967972.1"/>
</dbReference>
<sequence>MTGLIDEIKKALENQIGRWTEKKGLWDFSATIAERKAFLSTKKLTYTLKIRIDDGMKVVRFSEMLVEAGSGFSTGGDFDSDMSSGFGFKKETYNTFGGARQGSIEEQSKLFGKDYSYQFDFKEMREKVKDIVEKAGYKFEYQILPVK</sequence>